<keyword evidence="9 14" id="KW-0560">Oxidoreductase</keyword>
<sequence>MSYSPGALAGVIILILVYFTFSGRRTAHRPPPGPKPIPILGNVHQLPSEYQWREFAQWAVKYGDVFYFQIFRKPALVINSVGAAHDLLERRSSKYSDRPRTVVLTELQVGAVYSTLPYGNQWRQHRKWFQTAFQTKSSQQNHKPLVRRGTRWLLSLLLENPAEFEWHIKRFSGATMLEIAYGHPATSPDDELMRFADDTLRKIFVLSGSGSSIIDFISVLRFVPDWMPGARVQRKSRELSHLVRALYDIPYERVKSAMAGGTARQSFLTSLLEQGSVNGGLTEKEYDIKGAAAQVYIAGTETTVTVLLTFMLAMVLHPEVFKKAQAEIDRVVGHSRLPDPNDRSSLPYLEHVLKEVYRWGCPVPLAIAHQSIADDEYRGYHIPTGSVIIPNIWAMMRNPTVYPEPERFLPERFENLDADTIAAIDPLKAVFGFGRRICPGRTFGDSTVWLTAASILSAFDVRKARDAAGEEITPEPKFSDGLVRHPPSFKCDIKPRSSREAELIRLLNMDGLGGV</sequence>
<dbReference type="PRINTS" id="PR00463">
    <property type="entry name" value="EP450I"/>
</dbReference>
<dbReference type="Gene3D" id="1.10.630.10">
    <property type="entry name" value="Cytochrome P450"/>
    <property type="match status" value="1"/>
</dbReference>
<dbReference type="GeneID" id="24096328"/>
<evidence type="ECO:0000256" key="14">
    <source>
        <dbReference type="RuleBase" id="RU000461"/>
    </source>
</evidence>
<evidence type="ECO:0000256" key="3">
    <source>
        <dbReference type="ARBA" id="ARBA00005179"/>
    </source>
</evidence>
<evidence type="ECO:0000313" key="17">
    <source>
        <dbReference type="Proteomes" id="UP000006352"/>
    </source>
</evidence>
<evidence type="ECO:0000256" key="8">
    <source>
        <dbReference type="ARBA" id="ARBA00022989"/>
    </source>
</evidence>
<dbReference type="SUPFAM" id="SSF48264">
    <property type="entry name" value="Cytochrome P450"/>
    <property type="match status" value="1"/>
</dbReference>
<accession>J4HW04</accession>
<keyword evidence="11 14" id="KW-0503">Monooxygenase</keyword>
<dbReference type="PROSITE" id="PS00086">
    <property type="entry name" value="CYTOCHROME_P450"/>
    <property type="match status" value="1"/>
</dbReference>
<reference evidence="16 17" key="1">
    <citation type="journal article" date="2012" name="Appl. Environ. Microbiol.">
        <title>Short-read sequencing for genomic analysis of the brown rot fungus Fibroporia radiculosa.</title>
        <authorList>
            <person name="Tang J.D."/>
            <person name="Perkins A.D."/>
            <person name="Sonstegard T.S."/>
            <person name="Schroeder S.G."/>
            <person name="Burgess S.C."/>
            <person name="Diehl S.V."/>
        </authorList>
    </citation>
    <scope>NUCLEOTIDE SEQUENCE [LARGE SCALE GENOMIC DNA]</scope>
    <source>
        <strain evidence="16 17">TFFH 294</strain>
    </source>
</reference>
<dbReference type="InterPro" id="IPR002401">
    <property type="entry name" value="Cyt_P450_E_grp-I"/>
</dbReference>
<feature type="binding site" description="axial binding residue" evidence="13">
    <location>
        <position position="438"/>
    </location>
    <ligand>
        <name>heme</name>
        <dbReference type="ChEBI" id="CHEBI:30413"/>
    </ligand>
    <ligandPart>
        <name>Fe</name>
        <dbReference type="ChEBI" id="CHEBI:18248"/>
    </ligandPart>
</feature>
<evidence type="ECO:0000256" key="15">
    <source>
        <dbReference type="SAM" id="Phobius"/>
    </source>
</evidence>
<dbReference type="Pfam" id="PF00067">
    <property type="entry name" value="p450"/>
    <property type="match status" value="1"/>
</dbReference>
<dbReference type="GO" id="GO:0004497">
    <property type="term" value="F:monooxygenase activity"/>
    <property type="evidence" value="ECO:0007669"/>
    <property type="project" value="UniProtKB-KW"/>
</dbReference>
<proteinExistence type="inferred from homology"/>
<organism evidence="16 17">
    <name type="scientific">Fibroporia radiculosa</name>
    <dbReference type="NCBI Taxonomy" id="599839"/>
    <lineage>
        <taxon>Eukaryota</taxon>
        <taxon>Fungi</taxon>
        <taxon>Dikarya</taxon>
        <taxon>Basidiomycota</taxon>
        <taxon>Agaricomycotina</taxon>
        <taxon>Agaricomycetes</taxon>
        <taxon>Polyporales</taxon>
        <taxon>Fibroporiaceae</taxon>
        <taxon>Fibroporia</taxon>
    </lineage>
</organism>
<dbReference type="InParanoid" id="J4HW04"/>
<protein>
    <recommendedName>
        <fullName evidence="18">Cytochrome P450</fullName>
    </recommendedName>
</protein>
<keyword evidence="5 13" id="KW-0349">Heme</keyword>
<evidence type="ECO:0000256" key="4">
    <source>
        <dbReference type="ARBA" id="ARBA00010617"/>
    </source>
</evidence>
<evidence type="ECO:0000256" key="6">
    <source>
        <dbReference type="ARBA" id="ARBA00022692"/>
    </source>
</evidence>
<comment type="subcellular location">
    <subcellularLocation>
        <location evidence="2">Membrane</location>
    </subcellularLocation>
</comment>
<comment type="pathway">
    <text evidence="3">Secondary metabolite biosynthesis.</text>
</comment>
<gene>
    <name evidence="16" type="ORF">FIBRA_03468</name>
</gene>
<keyword evidence="12 15" id="KW-0472">Membrane</keyword>
<dbReference type="InterPro" id="IPR017972">
    <property type="entry name" value="Cyt_P450_CS"/>
</dbReference>
<evidence type="ECO:0008006" key="18">
    <source>
        <dbReference type="Google" id="ProtNLM"/>
    </source>
</evidence>
<feature type="transmembrane region" description="Helical" evidence="15">
    <location>
        <begin position="6"/>
        <end position="23"/>
    </location>
</feature>
<name>J4HW04_9APHY</name>
<dbReference type="PANTHER" id="PTHR46300">
    <property type="entry name" value="P450, PUTATIVE (EUROFUNG)-RELATED-RELATED"/>
    <property type="match status" value="1"/>
</dbReference>
<dbReference type="OrthoDB" id="2789670at2759"/>
<dbReference type="Proteomes" id="UP000006352">
    <property type="component" value="Unassembled WGS sequence"/>
</dbReference>
<keyword evidence="6 15" id="KW-0812">Transmembrane</keyword>
<dbReference type="EMBL" id="HE797032">
    <property type="protein sequence ID" value="CCM01417.1"/>
    <property type="molecule type" value="Genomic_DNA"/>
</dbReference>
<dbReference type="GO" id="GO:0016020">
    <property type="term" value="C:membrane"/>
    <property type="evidence" value="ECO:0007669"/>
    <property type="project" value="UniProtKB-SubCell"/>
</dbReference>
<dbReference type="CDD" id="cd11065">
    <property type="entry name" value="CYP64-like"/>
    <property type="match status" value="1"/>
</dbReference>
<evidence type="ECO:0000256" key="1">
    <source>
        <dbReference type="ARBA" id="ARBA00001971"/>
    </source>
</evidence>
<dbReference type="InterPro" id="IPR050364">
    <property type="entry name" value="Cytochrome_P450_fung"/>
</dbReference>
<dbReference type="GO" id="GO:0016705">
    <property type="term" value="F:oxidoreductase activity, acting on paired donors, with incorporation or reduction of molecular oxygen"/>
    <property type="evidence" value="ECO:0007669"/>
    <property type="project" value="InterPro"/>
</dbReference>
<keyword evidence="8 15" id="KW-1133">Transmembrane helix</keyword>
<evidence type="ECO:0000256" key="11">
    <source>
        <dbReference type="ARBA" id="ARBA00023033"/>
    </source>
</evidence>
<evidence type="ECO:0000256" key="10">
    <source>
        <dbReference type="ARBA" id="ARBA00023004"/>
    </source>
</evidence>
<evidence type="ECO:0000313" key="16">
    <source>
        <dbReference type="EMBL" id="CCM01417.1"/>
    </source>
</evidence>
<dbReference type="InterPro" id="IPR001128">
    <property type="entry name" value="Cyt_P450"/>
</dbReference>
<keyword evidence="17" id="KW-1185">Reference proteome</keyword>
<evidence type="ECO:0000256" key="5">
    <source>
        <dbReference type="ARBA" id="ARBA00022617"/>
    </source>
</evidence>
<dbReference type="STRING" id="599839.J4HW04"/>
<dbReference type="PANTHER" id="PTHR46300:SF5">
    <property type="entry name" value="CYTOCHROME P450"/>
    <property type="match status" value="1"/>
</dbReference>
<evidence type="ECO:0000256" key="9">
    <source>
        <dbReference type="ARBA" id="ARBA00023002"/>
    </source>
</evidence>
<dbReference type="AlphaFoldDB" id="J4HW04"/>
<dbReference type="HOGENOM" id="CLU_001570_2_3_1"/>
<dbReference type="GO" id="GO:0020037">
    <property type="term" value="F:heme binding"/>
    <property type="evidence" value="ECO:0007669"/>
    <property type="project" value="InterPro"/>
</dbReference>
<comment type="cofactor">
    <cofactor evidence="1 13">
        <name>heme</name>
        <dbReference type="ChEBI" id="CHEBI:30413"/>
    </cofactor>
</comment>
<comment type="similarity">
    <text evidence="4 14">Belongs to the cytochrome P450 family.</text>
</comment>
<evidence type="ECO:0000256" key="12">
    <source>
        <dbReference type="ARBA" id="ARBA00023136"/>
    </source>
</evidence>
<evidence type="ECO:0000256" key="7">
    <source>
        <dbReference type="ARBA" id="ARBA00022723"/>
    </source>
</evidence>
<evidence type="ECO:0000256" key="13">
    <source>
        <dbReference type="PIRSR" id="PIRSR602401-1"/>
    </source>
</evidence>
<keyword evidence="10 13" id="KW-0408">Iron</keyword>
<evidence type="ECO:0000256" key="2">
    <source>
        <dbReference type="ARBA" id="ARBA00004370"/>
    </source>
</evidence>
<dbReference type="InterPro" id="IPR036396">
    <property type="entry name" value="Cyt_P450_sf"/>
</dbReference>
<dbReference type="RefSeq" id="XP_012180700.1">
    <property type="nucleotide sequence ID" value="XM_012325310.1"/>
</dbReference>
<dbReference type="GO" id="GO:0005506">
    <property type="term" value="F:iron ion binding"/>
    <property type="evidence" value="ECO:0007669"/>
    <property type="project" value="InterPro"/>
</dbReference>
<keyword evidence="7 13" id="KW-0479">Metal-binding</keyword>